<dbReference type="InterPro" id="IPR027417">
    <property type="entry name" value="P-loop_NTPase"/>
</dbReference>
<evidence type="ECO:0000256" key="5">
    <source>
        <dbReference type="ARBA" id="ARBA00022741"/>
    </source>
</evidence>
<evidence type="ECO:0000313" key="20">
    <source>
        <dbReference type="EMBL" id="GAA2151219.1"/>
    </source>
</evidence>
<keyword evidence="10 17" id="KW-0067">ATP-binding</keyword>
<evidence type="ECO:0000256" key="14">
    <source>
        <dbReference type="ARBA" id="ARBA00038000"/>
    </source>
</evidence>
<dbReference type="InterPro" id="IPR017871">
    <property type="entry name" value="ABC_transporter-like_CS"/>
</dbReference>
<keyword evidence="11 17" id="KW-0267">Excision nuclease</keyword>
<keyword evidence="6 17" id="KW-0227">DNA damage</keyword>
<feature type="binding site" evidence="17">
    <location>
        <begin position="32"/>
        <end position="39"/>
    </location>
    <ligand>
        <name>ATP</name>
        <dbReference type="ChEBI" id="CHEBI:30616"/>
    </ligand>
</feature>
<feature type="domain" description="ABC transporter" evidence="19">
    <location>
        <begin position="623"/>
        <end position="951"/>
    </location>
</feature>
<dbReference type="PANTHER" id="PTHR43152:SF3">
    <property type="entry name" value="UVRABC SYSTEM PROTEIN A"/>
    <property type="match status" value="1"/>
</dbReference>
<organism evidence="20 21">
    <name type="scientific">Nocardioides koreensis</name>
    <dbReference type="NCBI Taxonomy" id="433651"/>
    <lineage>
        <taxon>Bacteria</taxon>
        <taxon>Bacillati</taxon>
        <taxon>Actinomycetota</taxon>
        <taxon>Actinomycetes</taxon>
        <taxon>Propionibacteriales</taxon>
        <taxon>Nocardioidaceae</taxon>
        <taxon>Nocardioides</taxon>
    </lineage>
</organism>
<feature type="zinc finger region" description="C4-type" evidence="17">
    <location>
        <begin position="754"/>
        <end position="780"/>
    </location>
</feature>
<dbReference type="Pfam" id="PF17760">
    <property type="entry name" value="UvrA_inter"/>
    <property type="match status" value="1"/>
</dbReference>
<evidence type="ECO:0000256" key="3">
    <source>
        <dbReference type="ARBA" id="ARBA00022723"/>
    </source>
</evidence>
<evidence type="ECO:0000259" key="19">
    <source>
        <dbReference type="PROSITE" id="PS50893"/>
    </source>
</evidence>
<dbReference type="PROSITE" id="PS00211">
    <property type="entry name" value="ABC_TRANSPORTER_1"/>
    <property type="match status" value="2"/>
</dbReference>
<dbReference type="Gene3D" id="1.20.1580.10">
    <property type="entry name" value="ABC transporter ATPase like domain"/>
    <property type="match status" value="3"/>
</dbReference>
<dbReference type="CDD" id="cd03271">
    <property type="entry name" value="ABC_UvrA_II"/>
    <property type="match status" value="1"/>
</dbReference>
<dbReference type="Gene3D" id="1.10.8.280">
    <property type="entry name" value="ABC transporter ATPase domain-like"/>
    <property type="match status" value="1"/>
</dbReference>
<evidence type="ECO:0000256" key="17">
    <source>
        <dbReference type="HAMAP-Rule" id="MF_00205"/>
    </source>
</evidence>
<evidence type="ECO:0000256" key="13">
    <source>
        <dbReference type="ARBA" id="ARBA00023204"/>
    </source>
</evidence>
<name>A0ABN3A0V4_9ACTN</name>
<dbReference type="NCBIfam" id="TIGR00630">
    <property type="entry name" value="uvra"/>
    <property type="match status" value="1"/>
</dbReference>
<comment type="similarity">
    <text evidence="14 17">Belongs to the ABC transporter superfamily. UvrA family.</text>
</comment>
<feature type="region of interest" description="Disordered" evidence="18">
    <location>
        <begin position="960"/>
        <end position="1004"/>
    </location>
</feature>
<dbReference type="Proteomes" id="UP001501771">
    <property type="component" value="Unassembled WGS sequence"/>
</dbReference>
<comment type="caution">
    <text evidence="20">The sequence shown here is derived from an EMBL/GenBank/DDBJ whole genome shotgun (WGS) entry which is preliminary data.</text>
</comment>
<comment type="subunit">
    <text evidence="17">Forms a heterotetramer with UvrB during the search for lesions.</text>
</comment>
<evidence type="ECO:0000256" key="6">
    <source>
        <dbReference type="ARBA" id="ARBA00022763"/>
    </source>
</evidence>
<dbReference type="PANTHER" id="PTHR43152">
    <property type="entry name" value="UVRABC SYSTEM PROTEIN A"/>
    <property type="match status" value="1"/>
</dbReference>
<evidence type="ECO:0000256" key="2">
    <source>
        <dbReference type="ARBA" id="ARBA00022490"/>
    </source>
</evidence>
<dbReference type="Pfam" id="PF17755">
    <property type="entry name" value="UvrA_DNA-bind"/>
    <property type="match status" value="1"/>
</dbReference>
<dbReference type="InterPro" id="IPR003439">
    <property type="entry name" value="ABC_transporter-like_ATP-bd"/>
</dbReference>
<evidence type="ECO:0000256" key="11">
    <source>
        <dbReference type="ARBA" id="ARBA00022881"/>
    </source>
</evidence>
<gene>
    <name evidence="17 20" type="primary">uvrA</name>
    <name evidence="20" type="ORF">GCM10009844_33100</name>
</gene>
<accession>A0ABN3A0V4</accession>
<keyword evidence="9 17" id="KW-0862">Zinc</keyword>
<dbReference type="EMBL" id="BAAAQR010000011">
    <property type="protein sequence ID" value="GAA2151219.1"/>
    <property type="molecule type" value="Genomic_DNA"/>
</dbReference>
<dbReference type="InterPro" id="IPR004602">
    <property type="entry name" value="UvrA"/>
</dbReference>
<evidence type="ECO:0000256" key="10">
    <source>
        <dbReference type="ARBA" id="ARBA00022840"/>
    </source>
</evidence>
<reference evidence="20 21" key="1">
    <citation type="journal article" date="2019" name="Int. J. Syst. Evol. Microbiol.">
        <title>The Global Catalogue of Microorganisms (GCM) 10K type strain sequencing project: providing services to taxonomists for standard genome sequencing and annotation.</title>
        <authorList>
            <consortium name="The Broad Institute Genomics Platform"/>
            <consortium name="The Broad Institute Genome Sequencing Center for Infectious Disease"/>
            <person name="Wu L."/>
            <person name="Ma J."/>
        </authorList>
    </citation>
    <scope>NUCLEOTIDE SEQUENCE [LARGE SCALE GENOMIC DNA]</scope>
    <source>
        <strain evidence="20 21">JCM 16022</strain>
    </source>
</reference>
<dbReference type="PROSITE" id="PS50893">
    <property type="entry name" value="ABC_TRANSPORTER_2"/>
    <property type="match status" value="1"/>
</dbReference>
<comment type="caution">
    <text evidence="17">Lacks conserved residue(s) required for the propagation of feature annotation.</text>
</comment>
<evidence type="ECO:0000256" key="16">
    <source>
        <dbReference type="ARBA" id="ARBA00042156"/>
    </source>
</evidence>
<dbReference type="InterPro" id="IPR041552">
    <property type="entry name" value="UvrA_DNA-bd"/>
</dbReference>
<keyword evidence="13 17" id="KW-0234">DNA repair</keyword>
<comment type="function">
    <text evidence="17">The UvrABC repair system catalyzes the recognition and processing of DNA lesions. UvrA is an ATPase and a DNA-binding protein. A damage recognition complex composed of 2 UvrA and 2 UvrB subunits scans DNA for abnormalities. When the presence of a lesion has been verified by UvrB, the UvrA molecules dissociate.</text>
</comment>
<sequence length="1004" mass="110282">MAEQLIIRGAREHNLKDVSLDLPRDSLIVFTGLSGSGKSSLAFDTIFAEGQRRYVESLSAYARQFLGQMDKPDVDFIEGLSPAVSIDQKSTSKNPRSTVGTITEVYDYLRLLYARAGRPHCPTCGAPIERQTPQQIVDRVLALEEGRRFQVLAPVIRGRKGEYLELFRQLQTQGFSRARVDGETHTLDALSSGEPKLEKQKKHTIEVVVDRLAVKESSKRRLTDSVETALNLAGGLVLFDFVDLDAKDPGREMKFSEKMSCPNDHAIDTDELEPRSFSFNSPFGACPQCHGLGTRMEVDPELVVPDPQATLGEGAIQPWSQAHVADYFLRLMGALGEELGFDLNTPWEDLGAKAQKSLLDGHPTKVHVVTRNRYGRQRAYYAEFEGVRGYIERRHREAESDTSRERFEGFMREVPCPACSGSRLKPVSMAVTLGSREHGGKNIAEVCALPINETADFLRSLDLTARERQIGERVLKEIQERLNFLLDVGLDYLSLDRPSGSLSGGEAQRIRLATQIGAGLVGVLYVLDEPSIGLHQRDNHRLIETLVRLKELGNTLIVVEHDEDTIRVADWIVDIGPGAGEHGGQVVHSGKVADLLTHPDSMTGQYLSGRREIPVPEVRRPRTKGRELTVHGAREHNLRDVDVTFPLGLFVAVTGVSGSGKSTLVNDILYTSLAKQIYNARAVPGRHKKISGLEHVDKVIHVDQSPIGRTPRSNPATYTGVFDHIRKLFAATPEAKMRGYLQGRFSFNVKGGRCEACAGDGTIKIEMNFLPDVYVPCEVCHGARYNRETLEVHYKGKTIAEVLDMPIEEAVEFFAAVPAIARHLKTLVEVGLGYVRLGQPATTLSGGEAQRVKLSAELQKRSTGRTVYVLDEPTTGLHFEDIRKLLLVLGRLVDAGNTVLVIEHNLDVIKTADWLVDMGPEGGSRGGLVVAEGTPEAVAAVPESFTGQFLAPMLDGREAKQPARRLAADTAPAGRPAAKKATARKTATKKTAAKKSTARKGSRG</sequence>
<keyword evidence="4 17" id="KW-0677">Repeat</keyword>
<keyword evidence="17" id="KW-0742">SOS response</keyword>
<feature type="compositionally biased region" description="Basic residues" evidence="18">
    <location>
        <begin position="977"/>
        <end position="1004"/>
    </location>
</feature>
<evidence type="ECO:0000256" key="9">
    <source>
        <dbReference type="ARBA" id="ARBA00022833"/>
    </source>
</evidence>
<evidence type="ECO:0000256" key="4">
    <source>
        <dbReference type="ARBA" id="ARBA00022737"/>
    </source>
</evidence>
<keyword evidence="3 17" id="KW-0479">Metal-binding</keyword>
<evidence type="ECO:0000256" key="1">
    <source>
        <dbReference type="ARBA" id="ARBA00004496"/>
    </source>
</evidence>
<protein>
    <recommendedName>
        <fullName evidence="15 17">UvrABC system protein A</fullName>
        <shortName evidence="17">UvrA protein</shortName>
    </recommendedName>
    <alternativeName>
        <fullName evidence="16 17">Excinuclease ABC subunit A</fullName>
    </alternativeName>
</protein>
<dbReference type="RefSeq" id="WP_344154681.1">
    <property type="nucleotide sequence ID" value="NZ_BAAAQR010000011.1"/>
</dbReference>
<dbReference type="CDD" id="cd03270">
    <property type="entry name" value="ABC_UvrA_I"/>
    <property type="match status" value="1"/>
</dbReference>
<evidence type="ECO:0000256" key="12">
    <source>
        <dbReference type="ARBA" id="ARBA00023125"/>
    </source>
</evidence>
<evidence type="ECO:0000313" key="21">
    <source>
        <dbReference type="Proteomes" id="UP001501771"/>
    </source>
</evidence>
<dbReference type="SUPFAM" id="SSF52540">
    <property type="entry name" value="P-loop containing nucleoside triphosphate hydrolases"/>
    <property type="match status" value="2"/>
</dbReference>
<feature type="binding site" evidence="17">
    <location>
        <begin position="655"/>
        <end position="662"/>
    </location>
    <ligand>
        <name>ATP</name>
        <dbReference type="ChEBI" id="CHEBI:30616"/>
    </ligand>
</feature>
<evidence type="ECO:0000256" key="18">
    <source>
        <dbReference type="SAM" id="MobiDB-lite"/>
    </source>
</evidence>
<proteinExistence type="inferred from homology"/>
<keyword evidence="2 17" id="KW-0963">Cytoplasm</keyword>
<comment type="subcellular location">
    <subcellularLocation>
        <location evidence="1 17">Cytoplasm</location>
    </subcellularLocation>
</comment>
<dbReference type="NCBIfam" id="NF001503">
    <property type="entry name" value="PRK00349.1"/>
    <property type="match status" value="1"/>
</dbReference>
<keyword evidence="7 17" id="KW-0228">DNA excision</keyword>
<evidence type="ECO:0000256" key="8">
    <source>
        <dbReference type="ARBA" id="ARBA00022771"/>
    </source>
</evidence>
<dbReference type="InterPro" id="IPR041102">
    <property type="entry name" value="UvrA_inter"/>
</dbReference>
<keyword evidence="21" id="KW-1185">Reference proteome</keyword>
<dbReference type="HAMAP" id="MF_00205">
    <property type="entry name" value="UvrA"/>
    <property type="match status" value="1"/>
</dbReference>
<keyword evidence="5 17" id="KW-0547">Nucleotide-binding</keyword>
<dbReference type="Gene3D" id="3.40.50.300">
    <property type="entry name" value="P-loop containing nucleotide triphosphate hydrolases"/>
    <property type="match status" value="3"/>
</dbReference>
<keyword evidence="12 17" id="KW-0238">DNA-binding</keyword>
<evidence type="ECO:0000256" key="7">
    <source>
        <dbReference type="ARBA" id="ARBA00022769"/>
    </source>
</evidence>
<evidence type="ECO:0000256" key="15">
    <source>
        <dbReference type="ARBA" id="ARBA00039316"/>
    </source>
</evidence>
<keyword evidence="8 17" id="KW-0863">Zinc-finger</keyword>
<dbReference type="Gene3D" id="3.30.190.20">
    <property type="match status" value="1"/>
</dbReference>